<gene>
    <name evidence="1" type="ORF">MKK62_22705</name>
</gene>
<dbReference type="EMBL" id="CP092488">
    <property type="protein sequence ID" value="UMB69146.1"/>
    <property type="molecule type" value="Genomic_DNA"/>
</dbReference>
<reference evidence="1" key="1">
    <citation type="submission" date="2022-08" db="EMBL/GenBank/DDBJ databases">
        <title>Whole genome sequencing of non-tuberculosis mycobacteria type-strains.</title>
        <authorList>
            <person name="Igarashi Y."/>
            <person name="Osugi A."/>
            <person name="Mitarai S."/>
        </authorList>
    </citation>
    <scope>NUCLEOTIDE SEQUENCE</scope>
    <source>
        <strain evidence="1">DSM 45127</strain>
    </source>
</reference>
<proteinExistence type="predicted"/>
<accession>A0ABY3VKI0</accession>
<keyword evidence="2" id="KW-1185">Reference proteome</keyword>
<dbReference type="RefSeq" id="WP_240260880.1">
    <property type="nucleotide sequence ID" value="NZ_CP092488.2"/>
</dbReference>
<evidence type="ECO:0000313" key="2">
    <source>
        <dbReference type="Proteomes" id="UP001055336"/>
    </source>
</evidence>
<name>A0ABY3VKI0_9MYCO</name>
<sequence>MTDFSRLSKSWITWSTVAGIPGATVSTECDDCEVAFLSDDDSVHLRHEADWWKIDVVNDRGQRYEDVASLSNYGLVEKFLIWRWASLARTTIGAKQLGAELHAKGLCSAVEFVRTQREYVVELRHGNDRAVVSEASAVVFSHVMTMSVEEIENLVSQDIS</sequence>
<organism evidence="1 2">
    <name type="scientific">Mycobacterium paraterrae</name>
    <dbReference type="NCBI Taxonomy" id="577492"/>
    <lineage>
        <taxon>Bacteria</taxon>
        <taxon>Bacillati</taxon>
        <taxon>Actinomycetota</taxon>
        <taxon>Actinomycetes</taxon>
        <taxon>Mycobacteriales</taxon>
        <taxon>Mycobacteriaceae</taxon>
        <taxon>Mycobacterium</taxon>
    </lineage>
</organism>
<evidence type="ECO:0000313" key="1">
    <source>
        <dbReference type="EMBL" id="UMB69146.1"/>
    </source>
</evidence>
<dbReference type="Proteomes" id="UP001055336">
    <property type="component" value="Chromosome"/>
</dbReference>
<protein>
    <submittedName>
        <fullName evidence="1">Uncharacterized protein</fullName>
    </submittedName>
</protein>